<dbReference type="STRING" id="946122.A0A0C2SKX3"/>
<feature type="repeat" description="WD" evidence="3">
    <location>
        <begin position="74"/>
        <end position="105"/>
    </location>
</feature>
<sequence>AVAFSHDCTRLAAGNEDGVLRLLDIPSAHTSQENSAHISALVFSPDCSRLVSGSEDGIIRIWNTSCASEPIASYEAHLSKITTLAFTPNGSQFVSGDANRTIIFW</sequence>
<dbReference type="Gene3D" id="2.130.10.10">
    <property type="entry name" value="YVTN repeat-like/Quinoprotein amine dehydrogenase"/>
    <property type="match status" value="1"/>
</dbReference>
<dbReference type="Pfam" id="PF00400">
    <property type="entry name" value="WD40"/>
    <property type="match status" value="3"/>
</dbReference>
<keyword evidence="5" id="KW-1185">Reference proteome</keyword>
<dbReference type="SMART" id="SM00320">
    <property type="entry name" value="WD40"/>
    <property type="match status" value="2"/>
</dbReference>
<dbReference type="HOGENOM" id="CLU_000288_57_30_1"/>
<accession>A0A0C2SKX3</accession>
<evidence type="ECO:0000256" key="3">
    <source>
        <dbReference type="PROSITE-ProRule" id="PRU00221"/>
    </source>
</evidence>
<dbReference type="InterPro" id="IPR036322">
    <property type="entry name" value="WD40_repeat_dom_sf"/>
</dbReference>
<dbReference type="PANTHER" id="PTHR19848">
    <property type="entry name" value="WD40 REPEAT PROTEIN"/>
    <property type="match status" value="1"/>
</dbReference>
<dbReference type="InterPro" id="IPR001680">
    <property type="entry name" value="WD40_rpt"/>
</dbReference>
<dbReference type="PANTHER" id="PTHR19848:SF8">
    <property type="entry name" value="F-BOX AND WD REPEAT DOMAIN CONTAINING 7"/>
    <property type="match status" value="1"/>
</dbReference>
<feature type="non-terminal residue" evidence="4">
    <location>
        <position position="1"/>
    </location>
</feature>
<dbReference type="AlphaFoldDB" id="A0A0C2SKX3"/>
<proteinExistence type="predicted"/>
<dbReference type="InterPro" id="IPR015943">
    <property type="entry name" value="WD40/YVTN_repeat-like_dom_sf"/>
</dbReference>
<dbReference type="InParanoid" id="A0A0C2SKX3"/>
<gene>
    <name evidence="4" type="ORF">M378DRAFT_39312</name>
</gene>
<evidence type="ECO:0000313" key="5">
    <source>
        <dbReference type="Proteomes" id="UP000054549"/>
    </source>
</evidence>
<dbReference type="Proteomes" id="UP000054549">
    <property type="component" value="Unassembled WGS sequence"/>
</dbReference>
<organism evidence="4 5">
    <name type="scientific">Amanita muscaria (strain Koide BX008)</name>
    <dbReference type="NCBI Taxonomy" id="946122"/>
    <lineage>
        <taxon>Eukaryota</taxon>
        <taxon>Fungi</taxon>
        <taxon>Dikarya</taxon>
        <taxon>Basidiomycota</taxon>
        <taxon>Agaricomycotina</taxon>
        <taxon>Agaricomycetes</taxon>
        <taxon>Agaricomycetidae</taxon>
        <taxon>Agaricales</taxon>
        <taxon>Pluteineae</taxon>
        <taxon>Amanitaceae</taxon>
        <taxon>Amanita</taxon>
    </lineage>
</organism>
<keyword evidence="2" id="KW-0677">Repeat</keyword>
<dbReference type="PROSITE" id="PS50294">
    <property type="entry name" value="WD_REPEATS_REGION"/>
    <property type="match status" value="2"/>
</dbReference>
<evidence type="ECO:0000313" key="4">
    <source>
        <dbReference type="EMBL" id="KIL54564.1"/>
    </source>
</evidence>
<dbReference type="SUPFAM" id="SSF50978">
    <property type="entry name" value="WD40 repeat-like"/>
    <property type="match status" value="1"/>
</dbReference>
<reference evidence="4 5" key="1">
    <citation type="submission" date="2014-04" db="EMBL/GenBank/DDBJ databases">
        <title>Evolutionary Origins and Diversification of the Mycorrhizal Mutualists.</title>
        <authorList>
            <consortium name="DOE Joint Genome Institute"/>
            <consortium name="Mycorrhizal Genomics Consortium"/>
            <person name="Kohler A."/>
            <person name="Kuo A."/>
            <person name="Nagy L.G."/>
            <person name="Floudas D."/>
            <person name="Copeland A."/>
            <person name="Barry K.W."/>
            <person name="Cichocki N."/>
            <person name="Veneault-Fourrey C."/>
            <person name="LaButti K."/>
            <person name="Lindquist E.A."/>
            <person name="Lipzen A."/>
            <person name="Lundell T."/>
            <person name="Morin E."/>
            <person name="Murat C."/>
            <person name="Riley R."/>
            <person name="Ohm R."/>
            <person name="Sun H."/>
            <person name="Tunlid A."/>
            <person name="Henrissat B."/>
            <person name="Grigoriev I.V."/>
            <person name="Hibbett D.S."/>
            <person name="Martin F."/>
        </authorList>
    </citation>
    <scope>NUCLEOTIDE SEQUENCE [LARGE SCALE GENOMIC DNA]</scope>
    <source>
        <strain evidence="4 5">Koide BX008</strain>
    </source>
</reference>
<feature type="non-terminal residue" evidence="4">
    <location>
        <position position="105"/>
    </location>
</feature>
<name>A0A0C2SKX3_AMAMK</name>
<protein>
    <submittedName>
        <fullName evidence="4">Uncharacterized protein</fullName>
    </submittedName>
</protein>
<dbReference type="OrthoDB" id="3027122at2759"/>
<feature type="repeat" description="WD" evidence="3">
    <location>
        <begin position="31"/>
        <end position="63"/>
    </location>
</feature>
<keyword evidence="1 3" id="KW-0853">WD repeat</keyword>
<dbReference type="PROSITE" id="PS50082">
    <property type="entry name" value="WD_REPEATS_2"/>
    <property type="match status" value="2"/>
</dbReference>
<dbReference type="EMBL" id="KN818700">
    <property type="protein sequence ID" value="KIL54564.1"/>
    <property type="molecule type" value="Genomic_DNA"/>
</dbReference>
<evidence type="ECO:0000256" key="2">
    <source>
        <dbReference type="ARBA" id="ARBA00022737"/>
    </source>
</evidence>
<evidence type="ECO:0000256" key="1">
    <source>
        <dbReference type="ARBA" id="ARBA00022574"/>
    </source>
</evidence>